<comment type="caution">
    <text evidence="2">The sequence shown here is derived from an EMBL/GenBank/DDBJ whole genome shotgun (WGS) entry which is preliminary data.</text>
</comment>
<gene>
    <name evidence="2" type="ORF">QT711_05370</name>
</gene>
<feature type="domain" description="Homing endonuclease LAGLIDADG" evidence="1">
    <location>
        <begin position="1"/>
        <end position="160"/>
    </location>
</feature>
<dbReference type="InterPro" id="IPR004860">
    <property type="entry name" value="LAGLIDADG_dom"/>
</dbReference>
<proteinExistence type="predicted"/>
<reference evidence="2 3" key="1">
    <citation type="submission" date="2023-06" db="EMBL/GenBank/DDBJ databases">
        <title>Sporosarcina sp. nov., isolated from Korean traditional fermented seafood 'Jeotgal'.</title>
        <authorList>
            <person name="Yang A.I."/>
            <person name="Shin N.-R."/>
        </authorList>
    </citation>
    <scope>NUCLEOTIDE SEQUENCE [LARGE SCALE GENOMIC DNA]</scope>
    <source>
        <strain evidence="2 3">KCTC13119</strain>
    </source>
</reference>
<dbReference type="SUPFAM" id="SSF55608">
    <property type="entry name" value="Homing endonucleases"/>
    <property type="match status" value="1"/>
</dbReference>
<dbReference type="Proteomes" id="UP001282284">
    <property type="component" value="Unassembled WGS sequence"/>
</dbReference>
<keyword evidence="2" id="KW-0540">Nuclease</keyword>
<evidence type="ECO:0000313" key="2">
    <source>
        <dbReference type="EMBL" id="MDW0112604.1"/>
    </source>
</evidence>
<keyword evidence="2" id="KW-0255">Endonuclease</keyword>
<dbReference type="Pfam" id="PF03161">
    <property type="entry name" value="LAGLIDADG_2"/>
    <property type="match status" value="1"/>
</dbReference>
<organism evidence="2 3">
    <name type="scientific">Sporosarcina saromensis</name>
    <dbReference type="NCBI Taxonomy" id="359365"/>
    <lineage>
        <taxon>Bacteria</taxon>
        <taxon>Bacillati</taxon>
        <taxon>Bacillota</taxon>
        <taxon>Bacilli</taxon>
        <taxon>Bacillales</taxon>
        <taxon>Caryophanaceae</taxon>
        <taxon>Sporosarcina</taxon>
    </lineage>
</organism>
<keyword evidence="2" id="KW-0378">Hydrolase</keyword>
<evidence type="ECO:0000313" key="3">
    <source>
        <dbReference type="Proteomes" id="UP001282284"/>
    </source>
</evidence>
<sequence length="301" mass="35971">MCGKLLGDGCMTKQDRRKPRFQFMHRTEDFGWTYHCYEQLVNDIPINRPAYRKVLDKRLSKGFSESYVVQSKTDELITSLYKIWYPQGKKRLPKQWIQQHMDERSLAWWYQDDGHLKIVNGVMHKIILSTDSFTNEEIEFLKCLLWNKWKLHFKTDAQNRLILYDKFQIHYFLHLVSPWLHESMNRKSLVIQPLQPIATRTTIYLPSIYKIEKPTAEINEKLNSLVTLFIDSTTNTVCTNHIFHTFLQLRSEPKDMNNYQIVIREAHRLNLARIRQQTGLTISELVEYCFECNSFNRAIVF</sequence>
<accession>A0ABU4G6L4</accession>
<dbReference type="EMBL" id="JAUBDI010000003">
    <property type="protein sequence ID" value="MDW0112604.1"/>
    <property type="molecule type" value="Genomic_DNA"/>
</dbReference>
<evidence type="ECO:0000259" key="1">
    <source>
        <dbReference type="Pfam" id="PF03161"/>
    </source>
</evidence>
<name>A0ABU4G6L4_9BACL</name>
<dbReference type="InterPro" id="IPR027434">
    <property type="entry name" value="Homing_endonucl"/>
</dbReference>
<dbReference type="Gene3D" id="3.10.28.10">
    <property type="entry name" value="Homing endonucleases"/>
    <property type="match status" value="2"/>
</dbReference>
<keyword evidence="3" id="KW-1185">Reference proteome</keyword>
<protein>
    <submittedName>
        <fullName evidence="2">Endonuclease</fullName>
    </submittedName>
</protein>
<dbReference type="GO" id="GO:0004519">
    <property type="term" value="F:endonuclease activity"/>
    <property type="evidence" value="ECO:0007669"/>
    <property type="project" value="UniProtKB-KW"/>
</dbReference>